<evidence type="ECO:0000313" key="2">
    <source>
        <dbReference type="EMBL" id="AWB32719.1"/>
    </source>
</evidence>
<dbReference type="GO" id="GO:0003676">
    <property type="term" value="F:nucleic acid binding"/>
    <property type="evidence" value="ECO:0007669"/>
    <property type="project" value="InterPro"/>
</dbReference>
<dbReference type="SUPFAM" id="SSF53098">
    <property type="entry name" value="Ribonuclease H-like"/>
    <property type="match status" value="1"/>
</dbReference>
<dbReference type="PANTHER" id="PTHR46889:SF5">
    <property type="entry name" value="INTEGRASE PROTEIN"/>
    <property type="match status" value="1"/>
</dbReference>
<dbReference type="AlphaFoldDB" id="A0A2R4XG53"/>
<dbReference type="GO" id="GO:0015074">
    <property type="term" value="P:DNA integration"/>
    <property type="evidence" value="ECO:0007669"/>
    <property type="project" value="InterPro"/>
</dbReference>
<dbReference type="InterPro" id="IPR036397">
    <property type="entry name" value="RNaseH_sf"/>
</dbReference>
<proteinExistence type="predicted"/>
<dbReference type="PROSITE" id="PS51257">
    <property type="entry name" value="PROKAR_LIPOPROTEIN"/>
    <property type="match status" value="1"/>
</dbReference>
<gene>
    <name evidence="2" type="ORF">DBV39_02195</name>
</gene>
<dbReference type="InterPro" id="IPR050900">
    <property type="entry name" value="Transposase_IS3/IS150/IS904"/>
</dbReference>
<dbReference type="InterPro" id="IPR001584">
    <property type="entry name" value="Integrase_cat-core"/>
</dbReference>
<dbReference type="Pfam" id="PF00665">
    <property type="entry name" value="rve"/>
    <property type="match status" value="1"/>
</dbReference>
<keyword evidence="3" id="KW-1185">Reference proteome</keyword>
<name>A0A2R4XG53_9BURK</name>
<evidence type="ECO:0000259" key="1">
    <source>
        <dbReference type="PROSITE" id="PS50994"/>
    </source>
</evidence>
<protein>
    <recommendedName>
        <fullName evidence="1">Integrase catalytic domain-containing protein</fullName>
    </recommendedName>
</protein>
<dbReference type="EMBL" id="CP028901">
    <property type="protein sequence ID" value="AWB32719.1"/>
    <property type="molecule type" value="Genomic_DNA"/>
</dbReference>
<dbReference type="Gene3D" id="3.30.420.10">
    <property type="entry name" value="Ribonuclease H-like superfamily/Ribonuclease H"/>
    <property type="match status" value="1"/>
</dbReference>
<sequence length="257" mass="29244">MKQMAIQLIDEAVQAGARYAQACNVLGLSCRTLRRWHQDTDDLQDKRGRVKRIPSHALTDWEKRRILEVANQPAYKSLPPSQIVPKLADRDIYIASESSFYRVLKEHGQNNHRGKAQPVRKVPKPAPVVARAPNTAWSWDITFLPTQIRGQFLRLYMMIDVYSRNIVGWEIHEDERSEHAARLMEKACLKHQIKPDQLILHSDNGSPMKGATMLATLQRLGVVPSFSRPSVSDDILGGALPYLEVRTQLPVDSLCRH</sequence>
<dbReference type="InterPro" id="IPR012337">
    <property type="entry name" value="RNaseH-like_sf"/>
</dbReference>
<accession>A0A2R4XG53</accession>
<feature type="domain" description="Integrase catalytic" evidence="1">
    <location>
        <begin position="129"/>
        <end position="229"/>
    </location>
</feature>
<dbReference type="KEGG" id="boz:DBV39_02195"/>
<dbReference type="PANTHER" id="PTHR46889">
    <property type="entry name" value="TRANSPOSASE INSF FOR INSERTION SEQUENCE IS3B-RELATED"/>
    <property type="match status" value="1"/>
</dbReference>
<dbReference type="PROSITE" id="PS50994">
    <property type="entry name" value="INTEGRASE"/>
    <property type="match status" value="1"/>
</dbReference>
<dbReference type="Proteomes" id="UP000244571">
    <property type="component" value="Chromosome"/>
</dbReference>
<organism evidence="2 3">
    <name type="scientific">Orrella marina</name>
    <dbReference type="NCBI Taxonomy" id="2163011"/>
    <lineage>
        <taxon>Bacteria</taxon>
        <taxon>Pseudomonadati</taxon>
        <taxon>Pseudomonadota</taxon>
        <taxon>Betaproteobacteria</taxon>
        <taxon>Burkholderiales</taxon>
        <taxon>Alcaligenaceae</taxon>
        <taxon>Orrella</taxon>
    </lineage>
</organism>
<reference evidence="2 3" key="1">
    <citation type="submission" date="2018-04" db="EMBL/GenBank/DDBJ databases">
        <title>Bordetella sp. HZ20 isolated from seawater.</title>
        <authorList>
            <person name="Sun C."/>
        </authorList>
    </citation>
    <scope>NUCLEOTIDE SEQUENCE [LARGE SCALE GENOMIC DNA]</scope>
    <source>
        <strain evidence="2 3">HZ20</strain>
    </source>
</reference>
<evidence type="ECO:0000313" key="3">
    <source>
        <dbReference type="Proteomes" id="UP000244571"/>
    </source>
</evidence>